<sequence length="148" mass="16593">MLTTFVEVYERLLTNIISKLDNGGNWIVNHEDKDLHWLPNNENNLGHLRAFFKDSDVPGSFKGALVISKSNLLGLVHDLLLYPHVVFNKEGFLYKDLNISHGEIKFIIKISGHLNVDFLSTDLAILSGIVADNSADTFVVKAYRGTLL</sequence>
<evidence type="ECO:0000313" key="1">
    <source>
        <dbReference type="EMBL" id="RFM29063.1"/>
    </source>
</evidence>
<dbReference type="RefSeq" id="WP_116847048.1">
    <property type="nucleotide sequence ID" value="NZ_QTJU01000002.1"/>
</dbReference>
<proteinExistence type="predicted"/>
<name>A0A3E1NMB2_9BACT</name>
<dbReference type="OrthoDB" id="766179at2"/>
<accession>A0A3E1NMB2</accession>
<evidence type="ECO:0000313" key="2">
    <source>
        <dbReference type="Proteomes" id="UP000261284"/>
    </source>
</evidence>
<reference evidence="1 2" key="1">
    <citation type="submission" date="2018-08" db="EMBL/GenBank/DDBJ databases">
        <title>Chitinophagaceae sp. K23C18032701, a novel bacterium isolated from forest soil.</title>
        <authorList>
            <person name="Wang C."/>
        </authorList>
    </citation>
    <scope>NUCLEOTIDE SEQUENCE [LARGE SCALE GENOMIC DNA]</scope>
    <source>
        <strain evidence="1 2">K23C18032701</strain>
    </source>
</reference>
<comment type="caution">
    <text evidence="1">The sequence shown here is derived from an EMBL/GenBank/DDBJ whole genome shotgun (WGS) entry which is preliminary data.</text>
</comment>
<gene>
    <name evidence="1" type="ORF">DXN05_09910</name>
</gene>
<dbReference type="Proteomes" id="UP000261284">
    <property type="component" value="Unassembled WGS sequence"/>
</dbReference>
<dbReference type="EMBL" id="QTJU01000002">
    <property type="protein sequence ID" value="RFM29063.1"/>
    <property type="molecule type" value="Genomic_DNA"/>
</dbReference>
<protein>
    <submittedName>
        <fullName evidence="1">Uncharacterized protein</fullName>
    </submittedName>
</protein>
<keyword evidence="2" id="KW-1185">Reference proteome</keyword>
<dbReference type="AlphaFoldDB" id="A0A3E1NMB2"/>
<organism evidence="1 2">
    <name type="scientific">Deminuibacter soli</name>
    <dbReference type="NCBI Taxonomy" id="2291815"/>
    <lineage>
        <taxon>Bacteria</taxon>
        <taxon>Pseudomonadati</taxon>
        <taxon>Bacteroidota</taxon>
        <taxon>Chitinophagia</taxon>
        <taxon>Chitinophagales</taxon>
        <taxon>Chitinophagaceae</taxon>
        <taxon>Deminuibacter</taxon>
    </lineage>
</organism>